<evidence type="ECO:0000259" key="6">
    <source>
        <dbReference type="PROSITE" id="PS50158"/>
    </source>
</evidence>
<evidence type="ECO:0000256" key="4">
    <source>
        <dbReference type="SAM" id="MobiDB-lite"/>
    </source>
</evidence>
<reference evidence="7" key="1">
    <citation type="submission" date="2022-07" db="EMBL/GenBank/DDBJ databases">
        <title>Genome Sequence of Xylaria arbuscula.</title>
        <authorList>
            <person name="Buettner E."/>
        </authorList>
    </citation>
    <scope>NUCLEOTIDE SEQUENCE</scope>
    <source>
        <strain evidence="7">VT107</strain>
    </source>
</reference>
<dbReference type="VEuPathDB" id="FungiDB:F4678DRAFT_480490"/>
<feature type="compositionally biased region" description="Polar residues" evidence="4">
    <location>
        <begin position="1082"/>
        <end position="1091"/>
    </location>
</feature>
<dbReference type="Pfam" id="PF24883">
    <property type="entry name" value="NPHP3_N"/>
    <property type="match status" value="1"/>
</dbReference>
<protein>
    <recommendedName>
        <fullName evidence="6">CCHC-type domain-containing protein</fullName>
    </recommendedName>
</protein>
<dbReference type="Proteomes" id="UP001148614">
    <property type="component" value="Unassembled WGS sequence"/>
</dbReference>
<dbReference type="InterPro" id="IPR001878">
    <property type="entry name" value="Znf_CCHC"/>
</dbReference>
<dbReference type="PANTHER" id="PTHR10039">
    <property type="entry name" value="AMELOGENIN"/>
    <property type="match status" value="1"/>
</dbReference>
<feature type="coiled-coil region" evidence="3">
    <location>
        <begin position="392"/>
        <end position="426"/>
    </location>
</feature>
<sequence length="1761" mass="198590">MNPPSIRALVIESNQDALNASKETVLRDVTTDFRTYETGGSFALCIDCIVEGNDVPADIAAVFQDIIRASTKAALAVDSFLFLKVRAAYYSLLPALDLPGYANITFTTQTPVPAHWRGLTTVVVLATVNLIIAWAIIVYYVIHGKQAGFLKGSAGFGVAMLRLILPDQSALPSNYCAHDIERGILHMDPLTALGVAANVVQFVDFASKLIGKSKEVYNSASGASEDTTTREIIARDIARIGKSIVAPQGCSETLKELIGESDRISQELLTALGKLRIKGHKTKWKTFVVAIRGVWSEDEVEAMGTRLGKLQTQITTHLQVLISEEIAKISVALDRLRNVDITLGLKQAVERRAFKEQLVQSVENVIRKKLDEVHRSERAVPQLASHINIDKVMELSSTMSRFREELREVEAKISNATATYRVLEALYFDNIWARHDRIATAQSDTFTWIFKGVCPENDKPIEYVKWLRENHDIFWIHGKPGSGKSTLMKFLIHHPSTTTHLREWAKSTKLVVGSFFFWNSGTQLQKSQVGLLRSLLFEILRQLPDLLSGVYEAIIGDWHESQPASMSAPSHSTEVSWSLQNLLKAFKYLQSREIAAKFCFFIDGLDEYREEYNHDPRDLIKVLHNLVKSPNIKLCLSSRSWAIFMDAFGSDLNTTVKLEDLTRKDIRRFVTDSFNAHEQFHQLSLMNPLYAELVEEVVRKAQGVFLWVFLVVRDLLDGLTYNDTIKIMRQRLDRFPEDLDTYFRHIFDSIHKVYRAQTARTFQIAMSREEPLPLLYYSLVDDVEEDNGLDRNTAVRLGNEQIETKLAVMWRRLEGRSKGLLEVVVVSHTENKPPAGIGCFVDFLHRTVRDFLLHTPDIQDELMKNLQNNYQTWVLLCRATSILMKNWHEHDKVAGIEQLFYFARLAVVDSGDENIVDDVLFQVFPATKLGVLNNERINQGAGFFDIFLASRYGLTSYVIRNLPARLKLMEEAPLDDRKKKMESILGKVLHNALNSEDNYCKLSLELVEYLVSLGSSPNYLWTDQNKATDATIFYRFLSRIEKPRDIIRKYYTTDDAEWILSHAKETPARPQHTDIKDSVAQQKGDSVNSQAIDGHKPHHAHATVDNRQNGTYFPQSQIVTSSNLKGSHNKQYAVRVDNVRRQAIMDDSGKLLNGLADSLSKANNVTVVNVAWLGEKGILSRQAYGSVVVYVGSSDDVSQLLSCRMFHVNGGHGNTRAFKVRPASIQCYNCQRQGHKAVNCRNVQYTIFVVKIDTNNCDDKDFDGEGDVSWEPLRQDATVTGAKALGFLDGPDISTWEIPQGSKKLHAQARISVIVGLEARRGTRVSLADDNVRLLGWVVTMSSLNEGNPWLDLYGTLWMVDDRLFIACEHDGIRYCFFAPLPISVPRIAPLDIVIMVDELLEMYNQRHFEYTIDEVMLFVRFPDGHTVSGDSPEGIENYTFSGMGIWYRSTVTEPIYLRSQHGWLGVIITFVTMSSQQLAINPPQRRERIRGVLFTLDNRLFIIFLNGEDTLYAFCGTIPAGTRAIARAEAVVFLHRGVADLYRQQCYNAIRIGDMVAIGFLNDDGVIASTRQNLPHAFTDEFAGMGVWIRGQQNRNRTQTTMASAPLPLDPRLGEQVELRVNLEGCISFGSDGRFNIRRITYGTMCYGFVGIISDAFRPMNPATAVVMVHQGVETLYKQNFYKISIDGQGRISIRFLDGDTLTANGAQPGAPVDEYQGIGVWVRRPLDVVLNRPLPLEERQPSQPDSTGALPFPHFDNIL</sequence>
<dbReference type="PANTHER" id="PTHR10039:SF5">
    <property type="entry name" value="NACHT DOMAIN-CONTAINING PROTEIN"/>
    <property type="match status" value="1"/>
</dbReference>
<evidence type="ECO:0000313" key="7">
    <source>
        <dbReference type="EMBL" id="KAJ3575179.1"/>
    </source>
</evidence>
<keyword evidence="8" id="KW-1185">Reference proteome</keyword>
<evidence type="ECO:0000313" key="8">
    <source>
        <dbReference type="Proteomes" id="UP001148614"/>
    </source>
</evidence>
<comment type="caution">
    <text evidence="7">The sequence shown here is derived from an EMBL/GenBank/DDBJ whole genome shotgun (WGS) entry which is preliminary data.</text>
</comment>
<dbReference type="InterPro" id="IPR027417">
    <property type="entry name" value="P-loop_NTPase"/>
</dbReference>
<keyword evidence="2" id="KW-0479">Metal-binding</keyword>
<evidence type="ECO:0000256" key="1">
    <source>
        <dbReference type="ARBA" id="ARBA00022737"/>
    </source>
</evidence>
<dbReference type="Pfam" id="PF25053">
    <property type="entry name" value="DUF7791"/>
    <property type="match status" value="1"/>
</dbReference>
<evidence type="ECO:0000256" key="2">
    <source>
        <dbReference type="PROSITE-ProRule" id="PRU00047"/>
    </source>
</evidence>
<name>A0A9W8TNM4_9PEZI</name>
<dbReference type="InterPro" id="IPR056884">
    <property type="entry name" value="NPHP3-like_N"/>
</dbReference>
<feature type="transmembrane region" description="Helical" evidence="5">
    <location>
        <begin position="119"/>
        <end position="142"/>
    </location>
</feature>
<keyword evidence="5" id="KW-0812">Transmembrane</keyword>
<evidence type="ECO:0000256" key="5">
    <source>
        <dbReference type="SAM" id="Phobius"/>
    </source>
</evidence>
<proteinExistence type="predicted"/>
<keyword evidence="3" id="KW-0175">Coiled coil</keyword>
<keyword evidence="5" id="KW-1133">Transmembrane helix</keyword>
<dbReference type="SUPFAM" id="SSF52540">
    <property type="entry name" value="P-loop containing nucleoside triphosphate hydrolases"/>
    <property type="match status" value="1"/>
</dbReference>
<dbReference type="PROSITE" id="PS50158">
    <property type="entry name" value="ZF_CCHC"/>
    <property type="match status" value="1"/>
</dbReference>
<dbReference type="InterPro" id="IPR056693">
    <property type="entry name" value="DUF7791"/>
</dbReference>
<dbReference type="GO" id="GO:0008270">
    <property type="term" value="F:zinc ion binding"/>
    <property type="evidence" value="ECO:0007669"/>
    <property type="project" value="UniProtKB-KW"/>
</dbReference>
<feature type="region of interest" description="Disordered" evidence="4">
    <location>
        <begin position="1082"/>
        <end position="1108"/>
    </location>
</feature>
<organism evidence="7 8">
    <name type="scientific">Xylaria arbuscula</name>
    <dbReference type="NCBI Taxonomy" id="114810"/>
    <lineage>
        <taxon>Eukaryota</taxon>
        <taxon>Fungi</taxon>
        <taxon>Dikarya</taxon>
        <taxon>Ascomycota</taxon>
        <taxon>Pezizomycotina</taxon>
        <taxon>Sordariomycetes</taxon>
        <taxon>Xylariomycetidae</taxon>
        <taxon>Xylariales</taxon>
        <taxon>Xylariaceae</taxon>
        <taxon>Xylaria</taxon>
    </lineage>
</organism>
<keyword evidence="5" id="KW-0472">Membrane</keyword>
<keyword evidence="2" id="KW-0862">Zinc</keyword>
<accession>A0A9W8TNM4</accession>
<keyword evidence="2" id="KW-0863">Zinc-finger</keyword>
<evidence type="ECO:0000256" key="3">
    <source>
        <dbReference type="SAM" id="Coils"/>
    </source>
</evidence>
<keyword evidence="1" id="KW-0677">Repeat</keyword>
<dbReference type="Gene3D" id="3.40.50.300">
    <property type="entry name" value="P-loop containing nucleotide triphosphate hydrolases"/>
    <property type="match status" value="1"/>
</dbReference>
<feature type="domain" description="CCHC-type" evidence="6">
    <location>
        <begin position="1227"/>
        <end position="1242"/>
    </location>
</feature>
<gene>
    <name evidence="7" type="ORF">NPX13_g4125</name>
</gene>
<dbReference type="EMBL" id="JANPWZ010000560">
    <property type="protein sequence ID" value="KAJ3575179.1"/>
    <property type="molecule type" value="Genomic_DNA"/>
</dbReference>
<dbReference type="GO" id="GO:0003676">
    <property type="term" value="F:nucleic acid binding"/>
    <property type="evidence" value="ECO:0007669"/>
    <property type="project" value="InterPro"/>
</dbReference>